<dbReference type="HOGENOM" id="CLU_2721000_0_0_0"/>
<name>B9KYB1_THERP</name>
<dbReference type="KEGG" id="tro:trd_0456"/>
<dbReference type="Proteomes" id="UP000000447">
    <property type="component" value="Chromosome"/>
</dbReference>
<protein>
    <submittedName>
        <fullName evidence="1">Uncharacterized protein</fullName>
    </submittedName>
</protein>
<dbReference type="EMBL" id="CP001275">
    <property type="protein sequence ID" value="ACM06091.1"/>
    <property type="molecule type" value="Genomic_DNA"/>
</dbReference>
<sequence>MRGLAKPGSVAGSLQLHLRVSGRLDGRLFAARPLLVPRRRAASGTTEGLGRYDCPLGEIMVGYEQGAHAGKR</sequence>
<keyword evidence="2" id="KW-1185">Reference proteome</keyword>
<evidence type="ECO:0000313" key="1">
    <source>
        <dbReference type="EMBL" id="ACM06091.1"/>
    </source>
</evidence>
<organism evidence="1 2">
    <name type="scientific">Thermomicrobium roseum (strain ATCC 27502 / DSM 5159 / P-2)</name>
    <dbReference type="NCBI Taxonomy" id="309801"/>
    <lineage>
        <taxon>Bacteria</taxon>
        <taxon>Pseudomonadati</taxon>
        <taxon>Thermomicrobiota</taxon>
        <taxon>Thermomicrobia</taxon>
        <taxon>Thermomicrobiales</taxon>
        <taxon>Thermomicrobiaceae</taxon>
        <taxon>Thermomicrobium</taxon>
    </lineage>
</organism>
<dbReference type="AlphaFoldDB" id="B9KYB1"/>
<evidence type="ECO:0000313" key="2">
    <source>
        <dbReference type="Proteomes" id="UP000000447"/>
    </source>
</evidence>
<reference evidence="1 2" key="1">
    <citation type="journal article" date="2009" name="PLoS ONE">
        <title>Complete genome sequence of the aerobic CO-oxidizing thermophile Thermomicrobium roseum.</title>
        <authorList>
            <person name="Wu D."/>
            <person name="Raymond J."/>
            <person name="Wu M."/>
            <person name="Chatterji S."/>
            <person name="Ren Q."/>
            <person name="Graham J.E."/>
            <person name="Bryant D.A."/>
            <person name="Robb F."/>
            <person name="Colman A."/>
            <person name="Tallon L.J."/>
            <person name="Badger J.H."/>
            <person name="Madupu R."/>
            <person name="Ward N.L."/>
            <person name="Eisen J.A."/>
        </authorList>
    </citation>
    <scope>NUCLEOTIDE SEQUENCE [LARGE SCALE GENOMIC DNA]</scope>
    <source>
        <strain evidence="2">ATCC 27502 / DSM 5159 / P-2</strain>
    </source>
</reference>
<accession>B9KYB1</accession>
<proteinExistence type="predicted"/>
<dbReference type="STRING" id="309801.trd_0456"/>
<gene>
    <name evidence="1" type="ordered locus">trd_0456</name>
</gene>